<accession>A0ABS3T5D9</accession>
<feature type="signal peptide" evidence="1">
    <location>
        <begin position="1"/>
        <end position="20"/>
    </location>
</feature>
<dbReference type="Gene3D" id="3.40.50.1110">
    <property type="entry name" value="SGNH hydrolase"/>
    <property type="match status" value="2"/>
</dbReference>
<keyword evidence="1" id="KW-0732">Signal</keyword>
<evidence type="ECO:0000256" key="1">
    <source>
        <dbReference type="SAM" id="SignalP"/>
    </source>
</evidence>
<name>A0ABS3T5D9_9FLAO</name>
<reference evidence="2 3" key="1">
    <citation type="submission" date="2021-03" db="EMBL/GenBank/DDBJ databases">
        <title>Winogradskyella sp. nov., isolated from costal sediment.</title>
        <authorList>
            <person name="Gao C."/>
        </authorList>
    </citation>
    <scope>NUCLEOTIDE SEQUENCE [LARGE SCALE GENOMIC DNA]</scope>
    <source>
        <strain evidence="2 3">DF17</strain>
    </source>
</reference>
<gene>
    <name evidence="2" type="ORF">J4050_14510</name>
</gene>
<protein>
    <submittedName>
        <fullName evidence="2">G-D-S-L family lipolytic protein</fullName>
    </submittedName>
</protein>
<sequence length="508" mass="52685">MKTLRYIVLLVLALGLASCENDTLDDLRNRVDQGTEVLPDLTVGELDVSNYVAVGASFTAGFADGGLFRATQELSFPSTLAMQFANGGGGDFLQPLMDDNTGGILVNGSPASGYRLIFNGSGPEPLNSFLEDLGAPVPPITTEATNNVGSNFNNFGIPGAKSFHIVTPGYAAFNPFYTRIASSPGATVLGDAIAQNPSFFTLSEMGGNDVLGYATSGGTGIDQTGNIDPSTYGPDDITDPNVLGGAITQMVGALTANGAKGVLTNVPFITDLPHFTTVPFNPIPLDAATAAVVNGAYAPYNGGLQLALSNSLISAEEAAARTIVFEESETNAVVIEDETLTDLSGLGLPNYRQATADDLFVLPASSFIGTEAVPGNPLTVNGVAIPLADQWVLIPSEQSAILNATNAYNDRIEAIANSNEDVVLVDLNGILTEASTTGIEFDDYLMTTSLVTGGLVSLDGIHLTPRGYALMANKFLEALDEAFGSNFVASGNVASAGEFPTNFSPLLP</sequence>
<dbReference type="PROSITE" id="PS51257">
    <property type="entry name" value="PROKAR_LIPOPROTEIN"/>
    <property type="match status" value="1"/>
</dbReference>
<evidence type="ECO:0000313" key="2">
    <source>
        <dbReference type="EMBL" id="MBO3117966.1"/>
    </source>
</evidence>
<evidence type="ECO:0000313" key="3">
    <source>
        <dbReference type="Proteomes" id="UP000676776"/>
    </source>
</evidence>
<keyword evidence="3" id="KW-1185">Reference proteome</keyword>
<dbReference type="Proteomes" id="UP000676776">
    <property type="component" value="Unassembled WGS sequence"/>
</dbReference>
<proteinExistence type="predicted"/>
<feature type="chain" id="PRO_5045520632" evidence="1">
    <location>
        <begin position="21"/>
        <end position="508"/>
    </location>
</feature>
<dbReference type="SUPFAM" id="SSF52266">
    <property type="entry name" value="SGNH hydrolase"/>
    <property type="match status" value="2"/>
</dbReference>
<organism evidence="2 3">
    <name type="scientific">Winogradskyella pelagia</name>
    <dbReference type="NCBI Taxonomy" id="2819984"/>
    <lineage>
        <taxon>Bacteria</taxon>
        <taxon>Pseudomonadati</taxon>
        <taxon>Bacteroidota</taxon>
        <taxon>Flavobacteriia</taxon>
        <taxon>Flavobacteriales</taxon>
        <taxon>Flavobacteriaceae</taxon>
        <taxon>Winogradskyella</taxon>
    </lineage>
</organism>
<dbReference type="InterPro" id="IPR036514">
    <property type="entry name" value="SGNH_hydro_sf"/>
</dbReference>
<comment type="caution">
    <text evidence="2">The sequence shown here is derived from an EMBL/GenBank/DDBJ whole genome shotgun (WGS) entry which is preliminary data.</text>
</comment>
<dbReference type="RefSeq" id="WP_208155320.1">
    <property type="nucleotide sequence ID" value="NZ_JAGEVF010000015.1"/>
</dbReference>
<dbReference type="EMBL" id="JAGEVF010000015">
    <property type="protein sequence ID" value="MBO3117966.1"/>
    <property type="molecule type" value="Genomic_DNA"/>
</dbReference>